<name>A0AAD5UHM8_9FUNG</name>
<feature type="compositionally biased region" description="Basic and acidic residues" evidence="2">
    <location>
        <begin position="109"/>
        <end position="123"/>
    </location>
</feature>
<dbReference type="Proteomes" id="UP001210925">
    <property type="component" value="Unassembled WGS sequence"/>
</dbReference>
<keyword evidence="4" id="KW-1185">Reference proteome</keyword>
<organism evidence="3 4">
    <name type="scientific">Boothiomyces macroporosus</name>
    <dbReference type="NCBI Taxonomy" id="261099"/>
    <lineage>
        <taxon>Eukaryota</taxon>
        <taxon>Fungi</taxon>
        <taxon>Fungi incertae sedis</taxon>
        <taxon>Chytridiomycota</taxon>
        <taxon>Chytridiomycota incertae sedis</taxon>
        <taxon>Chytridiomycetes</taxon>
        <taxon>Rhizophydiales</taxon>
        <taxon>Terramycetaceae</taxon>
        <taxon>Boothiomyces</taxon>
    </lineage>
</organism>
<keyword evidence="1" id="KW-0175">Coiled coil</keyword>
<accession>A0AAD5UHM8</accession>
<feature type="region of interest" description="Disordered" evidence="2">
    <location>
        <begin position="41"/>
        <end position="123"/>
    </location>
</feature>
<feature type="compositionally biased region" description="Basic and acidic residues" evidence="2">
    <location>
        <begin position="80"/>
        <end position="92"/>
    </location>
</feature>
<reference evidence="3" key="1">
    <citation type="submission" date="2020-05" db="EMBL/GenBank/DDBJ databases">
        <title>Phylogenomic resolution of chytrid fungi.</title>
        <authorList>
            <person name="Stajich J.E."/>
            <person name="Amses K."/>
            <person name="Simmons R."/>
            <person name="Seto K."/>
            <person name="Myers J."/>
            <person name="Bonds A."/>
            <person name="Quandt C.A."/>
            <person name="Barry K."/>
            <person name="Liu P."/>
            <person name="Grigoriev I."/>
            <person name="Longcore J.E."/>
            <person name="James T.Y."/>
        </authorList>
    </citation>
    <scope>NUCLEOTIDE SEQUENCE</scope>
    <source>
        <strain evidence="3">PLAUS21</strain>
    </source>
</reference>
<gene>
    <name evidence="3" type="ORF">HK103_003565</name>
</gene>
<proteinExistence type="predicted"/>
<feature type="coiled-coil region" evidence="1">
    <location>
        <begin position="135"/>
        <end position="455"/>
    </location>
</feature>
<sequence>MQKSMEERLVEYKQNKKQTKILKQKNSNTIAKKDELKTVKKEIRKPTKPLPEVKILSAVEPKQRKQVEKKPALQEVAEQVENRVKDPTELHTQESAQTLELSDNDQPPVEDKNDSFSDNKDHETVNRNIVVQLELESKTNQIEQLSTLNKRLKEQLEENESQKNNIIYEMERTINKLTSEIDELEKKPEQHAEKWILLTKVEQLEEIIAEKDLEIKRLSSASVSPADITPAQELQQLINEQKQEMVELKSNQSYLQSKINEYQQILNQKDSVIQMQKSQLNEIKANLEQTQSEYFMLQNTSKKEYDQDYNNLKKEHSELMNEHKLIKTDLESSIECIELLEKEVTELQMKLTETETAHEINSNMYKQNINELEQALKEALDENKNLYTEKQELVSVLDELEKIQSQFENNDEKISELEQENLSICATNSKLQIDIEDYRVALEETIQENKELHVNSANLDGIDCVKDPE</sequence>
<protein>
    <submittedName>
        <fullName evidence="3">Uncharacterized protein</fullName>
    </submittedName>
</protein>
<dbReference type="EMBL" id="JADGKB010000027">
    <property type="protein sequence ID" value="KAJ3258443.1"/>
    <property type="molecule type" value="Genomic_DNA"/>
</dbReference>
<feature type="compositionally biased region" description="Basic and acidic residues" evidence="2">
    <location>
        <begin position="61"/>
        <end position="72"/>
    </location>
</feature>
<feature type="compositionally biased region" description="Polar residues" evidence="2">
    <location>
        <begin position="93"/>
        <end position="105"/>
    </location>
</feature>
<dbReference type="AlphaFoldDB" id="A0AAD5UHM8"/>
<evidence type="ECO:0000313" key="3">
    <source>
        <dbReference type="EMBL" id="KAJ3258443.1"/>
    </source>
</evidence>
<comment type="caution">
    <text evidence="3">The sequence shown here is derived from an EMBL/GenBank/DDBJ whole genome shotgun (WGS) entry which is preliminary data.</text>
</comment>
<evidence type="ECO:0000313" key="4">
    <source>
        <dbReference type="Proteomes" id="UP001210925"/>
    </source>
</evidence>
<evidence type="ECO:0000256" key="1">
    <source>
        <dbReference type="SAM" id="Coils"/>
    </source>
</evidence>
<evidence type="ECO:0000256" key="2">
    <source>
        <dbReference type="SAM" id="MobiDB-lite"/>
    </source>
</evidence>